<comment type="caution">
    <text evidence="2">The sequence shown here is derived from an EMBL/GenBank/DDBJ whole genome shotgun (WGS) entry which is preliminary data.</text>
</comment>
<name>A0ABV5GQV6_9FLAO</name>
<dbReference type="Proteomes" id="UP001589607">
    <property type="component" value="Unassembled WGS sequence"/>
</dbReference>
<sequence>MLFAEDYKDDKCLNDSNISNATKKKRGSEGGDISQGYHHETAKSSTSLFQTVAMPALISIYKKYSIKVTRQQLQKEHEGQH</sequence>
<evidence type="ECO:0000313" key="3">
    <source>
        <dbReference type="Proteomes" id="UP001589607"/>
    </source>
</evidence>
<dbReference type="RefSeq" id="WP_236457723.1">
    <property type="nucleotide sequence ID" value="NZ_CBCSGE010000005.1"/>
</dbReference>
<gene>
    <name evidence="2" type="ORF">ACFFVF_12635</name>
</gene>
<feature type="region of interest" description="Disordered" evidence="1">
    <location>
        <begin position="1"/>
        <end position="44"/>
    </location>
</feature>
<evidence type="ECO:0000256" key="1">
    <source>
        <dbReference type="SAM" id="MobiDB-lite"/>
    </source>
</evidence>
<protein>
    <submittedName>
        <fullName evidence="2">Uncharacterized protein</fullName>
    </submittedName>
</protein>
<keyword evidence="3" id="KW-1185">Reference proteome</keyword>
<feature type="compositionally biased region" description="Basic and acidic residues" evidence="1">
    <location>
        <begin position="1"/>
        <end position="13"/>
    </location>
</feature>
<organism evidence="2 3">
    <name type="scientific">Flavobacterium jumunjinense</name>
    <dbReference type="NCBI Taxonomy" id="998845"/>
    <lineage>
        <taxon>Bacteria</taxon>
        <taxon>Pseudomonadati</taxon>
        <taxon>Bacteroidota</taxon>
        <taxon>Flavobacteriia</taxon>
        <taxon>Flavobacteriales</taxon>
        <taxon>Flavobacteriaceae</taxon>
        <taxon>Flavobacterium</taxon>
    </lineage>
</organism>
<evidence type="ECO:0000313" key="2">
    <source>
        <dbReference type="EMBL" id="MFB9097366.1"/>
    </source>
</evidence>
<accession>A0ABV5GQV6</accession>
<proteinExistence type="predicted"/>
<dbReference type="EMBL" id="JBHMEY010000042">
    <property type="protein sequence ID" value="MFB9097366.1"/>
    <property type="molecule type" value="Genomic_DNA"/>
</dbReference>
<reference evidence="2 3" key="1">
    <citation type="submission" date="2024-09" db="EMBL/GenBank/DDBJ databases">
        <authorList>
            <person name="Sun Q."/>
            <person name="Mori K."/>
        </authorList>
    </citation>
    <scope>NUCLEOTIDE SEQUENCE [LARGE SCALE GENOMIC DNA]</scope>
    <source>
        <strain evidence="2 3">CECT 7955</strain>
    </source>
</reference>